<proteinExistence type="inferred from homology"/>
<dbReference type="Gene3D" id="3.40.190.290">
    <property type="match status" value="1"/>
</dbReference>
<dbReference type="PROSITE" id="PS50931">
    <property type="entry name" value="HTH_LYSR"/>
    <property type="match status" value="1"/>
</dbReference>
<dbReference type="FunFam" id="3.40.190.290:FF:000001">
    <property type="entry name" value="Transcriptional regulator, LysR family"/>
    <property type="match status" value="1"/>
</dbReference>
<dbReference type="SUPFAM" id="SSF53850">
    <property type="entry name" value="Periplasmic binding protein-like II"/>
    <property type="match status" value="1"/>
</dbReference>
<keyword evidence="4" id="KW-0804">Transcription</keyword>
<accession>A0A6S6WN99</accession>
<comment type="similarity">
    <text evidence="1">Belongs to the LysR transcriptional regulatory family.</text>
</comment>
<sequence>MAGWQGVSEFVAVAEVNSFTVAAKKLGTSVVQVSRKVSALEQRLDVKLLHRTTRNVALTEAGQLYFDQCKQLVEGLEEAELAVMQMQREPKGLLRVTAPVTFGEQHIAPLAHEFLKHYPQVSLDLNLTNQTLDLVDNGIDIAIRLGRLKDSSLIAKRLGDRQLYVCASPDYLAQHGTPEHLDDLAAHQCLISAMDYWRFREQGNERSLRVSGRIRCNSGLALLNACKAGLGLVQLPDYYVQESLHSGELVEVLANYRDTREGIWAVFTPNRNLSAKARAFVEFLAISF</sequence>
<keyword evidence="7" id="KW-1185">Reference proteome</keyword>
<dbReference type="Proteomes" id="UP000481517">
    <property type="component" value="Unassembled WGS sequence"/>
</dbReference>
<keyword evidence="2" id="KW-0805">Transcription regulation</keyword>
<evidence type="ECO:0000256" key="2">
    <source>
        <dbReference type="ARBA" id="ARBA00023015"/>
    </source>
</evidence>
<feature type="domain" description="HTH lysR-type" evidence="5">
    <location>
        <begin position="10"/>
        <end position="59"/>
    </location>
</feature>
<evidence type="ECO:0000256" key="1">
    <source>
        <dbReference type="ARBA" id="ARBA00009437"/>
    </source>
</evidence>
<evidence type="ECO:0000313" key="7">
    <source>
        <dbReference type="Proteomes" id="UP000481517"/>
    </source>
</evidence>
<dbReference type="Pfam" id="PF00126">
    <property type="entry name" value="HTH_1"/>
    <property type="match status" value="1"/>
</dbReference>
<dbReference type="InterPro" id="IPR036388">
    <property type="entry name" value="WH-like_DNA-bd_sf"/>
</dbReference>
<dbReference type="EMBL" id="CADCXY010000004">
    <property type="protein sequence ID" value="CAB0151361.1"/>
    <property type="molecule type" value="Genomic_DNA"/>
</dbReference>
<dbReference type="PANTHER" id="PTHR30537">
    <property type="entry name" value="HTH-TYPE TRANSCRIPTIONAL REGULATOR"/>
    <property type="match status" value="1"/>
</dbReference>
<gene>
    <name evidence="6" type="primary">dmlR_2</name>
    <name evidence="6" type="ORF">PSI9734_01750</name>
</gene>
<evidence type="ECO:0000256" key="3">
    <source>
        <dbReference type="ARBA" id="ARBA00023125"/>
    </source>
</evidence>
<dbReference type="Gene3D" id="1.10.10.10">
    <property type="entry name" value="Winged helix-like DNA-binding domain superfamily/Winged helix DNA-binding domain"/>
    <property type="match status" value="1"/>
</dbReference>
<dbReference type="SUPFAM" id="SSF46785">
    <property type="entry name" value="Winged helix' DNA-binding domain"/>
    <property type="match status" value="1"/>
</dbReference>
<organism evidence="6 7">
    <name type="scientific">Pseudidiomarina piscicola</name>
    <dbReference type="NCBI Taxonomy" id="2614830"/>
    <lineage>
        <taxon>Bacteria</taxon>
        <taxon>Pseudomonadati</taxon>
        <taxon>Pseudomonadota</taxon>
        <taxon>Gammaproteobacteria</taxon>
        <taxon>Alteromonadales</taxon>
        <taxon>Idiomarinaceae</taxon>
        <taxon>Pseudidiomarina</taxon>
    </lineage>
</organism>
<name>A0A6S6WN99_9GAMM</name>
<evidence type="ECO:0000259" key="5">
    <source>
        <dbReference type="PROSITE" id="PS50931"/>
    </source>
</evidence>
<reference evidence="6 7" key="1">
    <citation type="submission" date="2020-02" db="EMBL/GenBank/DDBJ databases">
        <authorList>
            <person name="Rodrigo-Torres L."/>
            <person name="Arahal R. D."/>
            <person name="Lucena T."/>
        </authorList>
    </citation>
    <scope>NUCLEOTIDE SEQUENCE [LARGE SCALE GENOMIC DNA]</scope>
    <source>
        <strain evidence="6 7">CECT 9734</strain>
    </source>
</reference>
<protein>
    <submittedName>
        <fullName evidence="6">HTH-type transcriptional regulator DmlR</fullName>
    </submittedName>
</protein>
<dbReference type="InterPro" id="IPR000847">
    <property type="entry name" value="LysR_HTH_N"/>
</dbReference>
<keyword evidence="3" id="KW-0238">DNA-binding</keyword>
<dbReference type="InterPro" id="IPR005119">
    <property type="entry name" value="LysR_subst-bd"/>
</dbReference>
<dbReference type="AlphaFoldDB" id="A0A6S6WN99"/>
<dbReference type="GO" id="GO:0003700">
    <property type="term" value="F:DNA-binding transcription factor activity"/>
    <property type="evidence" value="ECO:0007669"/>
    <property type="project" value="InterPro"/>
</dbReference>
<dbReference type="InterPro" id="IPR058163">
    <property type="entry name" value="LysR-type_TF_proteobact-type"/>
</dbReference>
<dbReference type="InterPro" id="IPR036390">
    <property type="entry name" value="WH_DNA-bd_sf"/>
</dbReference>
<dbReference type="Pfam" id="PF03466">
    <property type="entry name" value="LysR_substrate"/>
    <property type="match status" value="1"/>
</dbReference>
<dbReference type="FunFam" id="1.10.10.10:FF:000001">
    <property type="entry name" value="LysR family transcriptional regulator"/>
    <property type="match status" value="1"/>
</dbReference>
<dbReference type="GO" id="GO:0006351">
    <property type="term" value="P:DNA-templated transcription"/>
    <property type="evidence" value="ECO:0007669"/>
    <property type="project" value="TreeGrafter"/>
</dbReference>
<dbReference type="GO" id="GO:0043565">
    <property type="term" value="F:sequence-specific DNA binding"/>
    <property type="evidence" value="ECO:0007669"/>
    <property type="project" value="TreeGrafter"/>
</dbReference>
<dbReference type="PANTHER" id="PTHR30537:SF10">
    <property type="entry name" value="TRANSCRIPTIONAL REGULATOR-RELATED"/>
    <property type="match status" value="1"/>
</dbReference>
<evidence type="ECO:0000313" key="6">
    <source>
        <dbReference type="EMBL" id="CAB0151361.1"/>
    </source>
</evidence>
<dbReference type="RefSeq" id="WP_173920733.1">
    <property type="nucleotide sequence ID" value="NZ_CADCXY010000004.1"/>
</dbReference>
<evidence type="ECO:0000256" key="4">
    <source>
        <dbReference type="ARBA" id="ARBA00023163"/>
    </source>
</evidence>